<dbReference type="FunFam" id="2.30.42.10:FF:000030">
    <property type="entry name" value="Partitioning defective 6 homolog beta"/>
    <property type="match status" value="1"/>
</dbReference>
<feature type="region of interest" description="Disordered" evidence="1">
    <location>
        <begin position="222"/>
        <end position="364"/>
    </location>
</feature>
<sequence length="364" mass="38451">MILRCVGIGTDDLDCEGPGSDPRHGACLLVHRFVPQLIIILCLARGESLEELNGYGTIKQPRTLISSILQLGGSGHGTVPRGLLAKGILNHHTLGHHGHHLSISNPHDFRQVSAIIDVDLVPETCRRVRLLKHGSDKPLGFYIRDGTSVRVAPGPGGGGGLEKVPGIFISRLVPGGLAESTGLLAVNDEVLEVNGIEVAGKTLDQVTDMMVANSSNLIITVKPANQRTTGTRGPRRGSFSRNSQLSSASTQSGGTGGTGTATTVSEEADEDEEDRFDRDEILDLTGVTLDESSTSGGTEEGLPPPPEPPEDSPPPPPPTARHPPPPPPKRPTPHARKSPAIPTGNNEDHMIRDGSNEQEGILHL</sequence>
<dbReference type="CDD" id="cd06718">
    <property type="entry name" value="PDZ_Par6-like"/>
    <property type="match status" value="1"/>
</dbReference>
<organism evidence="3 4">
    <name type="scientific">Ladona fulva</name>
    <name type="common">Scarce chaser dragonfly</name>
    <name type="synonym">Libellula fulva</name>
    <dbReference type="NCBI Taxonomy" id="123851"/>
    <lineage>
        <taxon>Eukaryota</taxon>
        <taxon>Metazoa</taxon>
        <taxon>Ecdysozoa</taxon>
        <taxon>Arthropoda</taxon>
        <taxon>Hexapoda</taxon>
        <taxon>Insecta</taxon>
        <taxon>Pterygota</taxon>
        <taxon>Palaeoptera</taxon>
        <taxon>Odonata</taxon>
        <taxon>Epiprocta</taxon>
        <taxon>Anisoptera</taxon>
        <taxon>Libelluloidea</taxon>
        <taxon>Libellulidae</taxon>
        <taxon>Ladona</taxon>
    </lineage>
</organism>
<feature type="compositionally biased region" description="Basic and acidic residues" evidence="1">
    <location>
        <begin position="346"/>
        <end position="364"/>
    </location>
</feature>
<reference evidence="3" key="1">
    <citation type="submission" date="2013-04" db="EMBL/GenBank/DDBJ databases">
        <authorList>
            <person name="Qu J."/>
            <person name="Murali S.C."/>
            <person name="Bandaranaike D."/>
            <person name="Bellair M."/>
            <person name="Blankenburg K."/>
            <person name="Chao H."/>
            <person name="Dinh H."/>
            <person name="Doddapaneni H."/>
            <person name="Downs B."/>
            <person name="Dugan-Rocha S."/>
            <person name="Elkadiri S."/>
            <person name="Gnanaolivu R.D."/>
            <person name="Hernandez B."/>
            <person name="Javaid M."/>
            <person name="Jayaseelan J.C."/>
            <person name="Lee S."/>
            <person name="Li M."/>
            <person name="Ming W."/>
            <person name="Munidasa M."/>
            <person name="Muniz J."/>
            <person name="Nguyen L."/>
            <person name="Ongeri F."/>
            <person name="Osuji N."/>
            <person name="Pu L.-L."/>
            <person name="Puazo M."/>
            <person name="Qu C."/>
            <person name="Quiroz J."/>
            <person name="Raj R."/>
            <person name="Weissenberger G."/>
            <person name="Xin Y."/>
            <person name="Zou X."/>
            <person name="Han Y."/>
            <person name="Richards S."/>
            <person name="Worley K."/>
            <person name="Muzny D."/>
            <person name="Gibbs R."/>
        </authorList>
    </citation>
    <scope>NUCLEOTIDE SEQUENCE</scope>
    <source>
        <strain evidence="3">Sampled in the wild</strain>
    </source>
</reference>
<dbReference type="SMART" id="SM00228">
    <property type="entry name" value="PDZ"/>
    <property type="match status" value="1"/>
</dbReference>
<gene>
    <name evidence="3" type="ORF">J437_LFUL001096</name>
</gene>
<dbReference type="Pfam" id="PF00595">
    <property type="entry name" value="PDZ"/>
    <property type="match status" value="1"/>
</dbReference>
<reference evidence="3" key="2">
    <citation type="submission" date="2017-10" db="EMBL/GenBank/DDBJ databases">
        <title>Ladona fulva Genome sequencing and assembly.</title>
        <authorList>
            <person name="Murali S."/>
            <person name="Richards S."/>
            <person name="Bandaranaike D."/>
            <person name="Bellair M."/>
            <person name="Blankenburg K."/>
            <person name="Chao H."/>
            <person name="Dinh H."/>
            <person name="Doddapaneni H."/>
            <person name="Dugan-Rocha S."/>
            <person name="Elkadiri S."/>
            <person name="Gnanaolivu R."/>
            <person name="Hernandez B."/>
            <person name="Skinner E."/>
            <person name="Javaid M."/>
            <person name="Lee S."/>
            <person name="Li M."/>
            <person name="Ming W."/>
            <person name="Munidasa M."/>
            <person name="Muniz J."/>
            <person name="Nguyen L."/>
            <person name="Hughes D."/>
            <person name="Osuji N."/>
            <person name="Pu L.-L."/>
            <person name="Puazo M."/>
            <person name="Qu C."/>
            <person name="Quiroz J."/>
            <person name="Raj R."/>
            <person name="Weissenberger G."/>
            <person name="Xin Y."/>
            <person name="Zou X."/>
            <person name="Han Y."/>
            <person name="Worley K."/>
            <person name="Muzny D."/>
            <person name="Gibbs R."/>
        </authorList>
    </citation>
    <scope>NUCLEOTIDE SEQUENCE</scope>
    <source>
        <strain evidence="3">Sampled in the wild</strain>
    </source>
</reference>
<accession>A0A8K0JX30</accession>
<feature type="domain" description="PDZ" evidence="2">
    <location>
        <begin position="127"/>
        <end position="225"/>
    </location>
</feature>
<dbReference type="OrthoDB" id="5868434at2759"/>
<dbReference type="PROSITE" id="PS50106">
    <property type="entry name" value="PDZ"/>
    <property type="match status" value="1"/>
</dbReference>
<feature type="compositionally biased region" description="Low complexity" evidence="1">
    <location>
        <begin position="243"/>
        <end position="252"/>
    </location>
</feature>
<comment type="caution">
    <text evidence="3">The sequence shown here is derived from an EMBL/GenBank/DDBJ whole genome shotgun (WGS) entry which is preliminary data.</text>
</comment>
<dbReference type="Proteomes" id="UP000792457">
    <property type="component" value="Unassembled WGS sequence"/>
</dbReference>
<dbReference type="AlphaFoldDB" id="A0A8K0JX30"/>
<dbReference type="PANTHER" id="PTHR14102">
    <property type="entry name" value="PAR-6-RELATED"/>
    <property type="match status" value="1"/>
</dbReference>
<dbReference type="InterPro" id="IPR036034">
    <property type="entry name" value="PDZ_sf"/>
</dbReference>
<dbReference type="SUPFAM" id="SSF50156">
    <property type="entry name" value="PDZ domain-like"/>
    <property type="match status" value="1"/>
</dbReference>
<evidence type="ECO:0000313" key="3">
    <source>
        <dbReference type="EMBL" id="KAG8224019.1"/>
    </source>
</evidence>
<protein>
    <recommendedName>
        <fullName evidence="2">PDZ domain-containing protein</fullName>
    </recommendedName>
</protein>
<keyword evidence="4" id="KW-1185">Reference proteome</keyword>
<evidence type="ECO:0000259" key="2">
    <source>
        <dbReference type="PROSITE" id="PS50106"/>
    </source>
</evidence>
<dbReference type="EMBL" id="KZ308182">
    <property type="protein sequence ID" value="KAG8224019.1"/>
    <property type="molecule type" value="Genomic_DNA"/>
</dbReference>
<dbReference type="InterPro" id="IPR001478">
    <property type="entry name" value="PDZ"/>
</dbReference>
<proteinExistence type="predicted"/>
<feature type="compositionally biased region" description="Pro residues" evidence="1">
    <location>
        <begin position="302"/>
        <end position="330"/>
    </location>
</feature>
<name>A0A8K0JX30_LADFU</name>
<dbReference type="Gene3D" id="2.30.42.10">
    <property type="match status" value="1"/>
</dbReference>
<evidence type="ECO:0000256" key="1">
    <source>
        <dbReference type="SAM" id="MobiDB-lite"/>
    </source>
</evidence>
<dbReference type="InterPro" id="IPR051741">
    <property type="entry name" value="PAR6_homolog"/>
</dbReference>
<dbReference type="PANTHER" id="PTHR14102:SF11">
    <property type="entry name" value="LD29223P"/>
    <property type="match status" value="1"/>
</dbReference>
<evidence type="ECO:0000313" key="4">
    <source>
        <dbReference type="Proteomes" id="UP000792457"/>
    </source>
</evidence>
<dbReference type="GO" id="GO:0007098">
    <property type="term" value="P:centrosome cycle"/>
    <property type="evidence" value="ECO:0007669"/>
    <property type="project" value="TreeGrafter"/>
</dbReference>